<dbReference type="GO" id="GO:0016887">
    <property type="term" value="F:ATP hydrolysis activity"/>
    <property type="evidence" value="ECO:0007669"/>
    <property type="project" value="InterPro"/>
</dbReference>
<evidence type="ECO:0000256" key="3">
    <source>
        <dbReference type="ARBA" id="ARBA00049360"/>
    </source>
</evidence>
<dbReference type="Gene3D" id="3.40.50.300">
    <property type="entry name" value="P-loop containing nucleotide triphosphate hydrolases"/>
    <property type="match status" value="2"/>
</dbReference>
<evidence type="ECO:0000313" key="9">
    <source>
        <dbReference type="Proteomes" id="UP000182258"/>
    </source>
</evidence>
<dbReference type="PROSITE" id="PS50893">
    <property type="entry name" value="ABC_TRANSPORTER_2"/>
    <property type="match status" value="2"/>
</dbReference>
<reference evidence="8 9" key="1">
    <citation type="submission" date="2016-10" db="EMBL/GenBank/DDBJ databases">
        <authorList>
            <person name="de Groot N.N."/>
        </authorList>
    </citation>
    <scope>NUCLEOTIDE SEQUENCE [LARGE SCALE GENOMIC DNA]</scope>
    <source>
        <strain evidence="8 9">CGMCC 1.10210</strain>
    </source>
</reference>
<keyword evidence="5" id="KW-0175">Coiled coil</keyword>
<gene>
    <name evidence="8" type="ORF">SAMN04488059_11178</name>
</gene>
<dbReference type="PANTHER" id="PTHR42855:SF1">
    <property type="entry name" value="ABC TRANSPORTER DOMAIN-CONTAINING PROTEIN"/>
    <property type="match status" value="1"/>
</dbReference>
<dbReference type="InterPro" id="IPR003593">
    <property type="entry name" value="AAA+_ATPase"/>
</dbReference>
<dbReference type="GO" id="GO:0005524">
    <property type="term" value="F:ATP binding"/>
    <property type="evidence" value="ECO:0007669"/>
    <property type="project" value="UniProtKB-KW"/>
</dbReference>
<comment type="catalytic activity">
    <reaction evidence="3">
        <text>ATP + H2O = ADP + phosphate + H(+)</text>
        <dbReference type="Rhea" id="RHEA:13065"/>
        <dbReference type="ChEBI" id="CHEBI:15377"/>
        <dbReference type="ChEBI" id="CHEBI:15378"/>
        <dbReference type="ChEBI" id="CHEBI:30616"/>
        <dbReference type="ChEBI" id="CHEBI:43474"/>
        <dbReference type="ChEBI" id="CHEBI:456216"/>
    </reaction>
</comment>
<name>A0A1I1M293_9HYPH</name>
<dbReference type="SUPFAM" id="SSF52540">
    <property type="entry name" value="P-loop containing nucleoside triphosphate hydrolases"/>
    <property type="match status" value="2"/>
</dbReference>
<protein>
    <submittedName>
        <fullName evidence="8">ATP-binding cassette, subfamily F, uup</fullName>
    </submittedName>
</protein>
<dbReference type="STRING" id="728005.SAMN04488059_11178"/>
<dbReference type="Gene3D" id="1.10.287.380">
    <property type="entry name" value="Valyl-tRNA synthetase, C-terminal domain"/>
    <property type="match status" value="1"/>
</dbReference>
<comment type="similarity">
    <text evidence="4">Belongs to the ABC transporter superfamily. ABCF family. Uup subfamily.</text>
</comment>
<dbReference type="CDD" id="cd03221">
    <property type="entry name" value="ABCF_EF-3"/>
    <property type="match status" value="2"/>
</dbReference>
<dbReference type="EMBL" id="FOMB01000011">
    <property type="protein sequence ID" value="SFC79501.1"/>
    <property type="molecule type" value="Genomic_DNA"/>
</dbReference>
<dbReference type="InterPro" id="IPR003439">
    <property type="entry name" value="ABC_transporter-like_ATP-bd"/>
</dbReference>
<dbReference type="InterPro" id="IPR051309">
    <property type="entry name" value="ABCF_ATPase"/>
</dbReference>
<dbReference type="SMART" id="SM00382">
    <property type="entry name" value="AAA"/>
    <property type="match status" value="2"/>
</dbReference>
<dbReference type="FunFam" id="3.40.50.300:FF:000309">
    <property type="entry name" value="ABC transporter ATP-binding protein"/>
    <property type="match status" value="1"/>
</dbReference>
<feature type="signal peptide" evidence="6">
    <location>
        <begin position="1"/>
        <end position="29"/>
    </location>
</feature>
<sequence>MFVCVSGLAATARAGLFFGTRLCSTRAMAAAPLLSLQNIKLTFGGTTLLEGAELIVSPGQRIALVGRNGSGKSTLLKIASGDVTHDSGLRFVEPSATLRYLPQEPDLTAYATTLEYVEAGLGPGDDEYRAQYLLSSLGLTGAENPKNLSGGEGRRAALARVLAPKPDILLLDEPTNHLDLPAIEWLQAELDSLRSAMVLISHDRRFLSDLTRSTIWLDRGVTRRLEKGFSHFETWRDQVLEEEERDRHKLDRQIVREEHWLRYGVTARRKRNVGRLERLGDLRQDRREQRRVTGSVNMQVAEGRTSGALVVEAENIAKAYGERVIVGDFSTRVIRGDRIGIVGPNGAGKTTLIKMLTGLEQPDTGKIKMGSALELAMLDQGRAKLHPETRLKEALTGGGSDTLQINGQPKHVVGYMKDFLFGPEQANTPIGKLSGGERARVALARALSLPSNFLVLDEPTNDLDLETLDLLEEMVSDYAGTVIVVSHDRDFLDRVATSVIIAEGDGVWLEYAGGYSDMVIQRGEGVTAREPNVKAHRSGKTSLTQTTLATSAPAAKRKMSFKEKHALETLPKTIDRLEEEIKAINAALADPKLYARDPTSFAAKSKTLLETEAKKAKAEEQWMELELLREELEG</sequence>
<evidence type="ECO:0000256" key="2">
    <source>
        <dbReference type="ARBA" id="ARBA00022840"/>
    </source>
</evidence>
<evidence type="ECO:0000256" key="5">
    <source>
        <dbReference type="SAM" id="Coils"/>
    </source>
</evidence>
<feature type="domain" description="ABC transporter" evidence="7">
    <location>
        <begin position="34"/>
        <end position="244"/>
    </location>
</feature>
<dbReference type="Pfam" id="PF00005">
    <property type="entry name" value="ABC_tran"/>
    <property type="match status" value="2"/>
</dbReference>
<feature type="coiled-coil region" evidence="5">
    <location>
        <begin position="567"/>
        <end position="628"/>
    </location>
</feature>
<keyword evidence="1" id="KW-0547">Nucleotide-binding</keyword>
<proteinExistence type="inferred from homology"/>
<keyword evidence="6" id="KW-0732">Signal</keyword>
<dbReference type="InterPro" id="IPR027417">
    <property type="entry name" value="P-loop_NTPase"/>
</dbReference>
<feature type="domain" description="ABC transporter" evidence="7">
    <location>
        <begin position="311"/>
        <end position="549"/>
    </location>
</feature>
<keyword evidence="2 8" id="KW-0067">ATP-binding</keyword>
<dbReference type="PANTHER" id="PTHR42855">
    <property type="entry name" value="ABC TRANSPORTER ATP-BINDING SUBUNIT"/>
    <property type="match status" value="1"/>
</dbReference>
<dbReference type="Proteomes" id="UP000182258">
    <property type="component" value="Unassembled WGS sequence"/>
</dbReference>
<evidence type="ECO:0000256" key="1">
    <source>
        <dbReference type="ARBA" id="ARBA00022741"/>
    </source>
</evidence>
<dbReference type="InterPro" id="IPR017871">
    <property type="entry name" value="ABC_transporter-like_CS"/>
</dbReference>
<dbReference type="InterPro" id="IPR037118">
    <property type="entry name" value="Val-tRNA_synth_C_sf"/>
</dbReference>
<evidence type="ECO:0000256" key="4">
    <source>
        <dbReference type="ARBA" id="ARBA00061478"/>
    </source>
</evidence>
<dbReference type="PROSITE" id="PS00211">
    <property type="entry name" value="ABC_TRANSPORTER_1"/>
    <property type="match status" value="1"/>
</dbReference>
<organism evidence="8 9">
    <name type="scientific">Devosia psychrophila</name>
    <dbReference type="NCBI Taxonomy" id="728005"/>
    <lineage>
        <taxon>Bacteria</taxon>
        <taxon>Pseudomonadati</taxon>
        <taxon>Pseudomonadota</taxon>
        <taxon>Alphaproteobacteria</taxon>
        <taxon>Hyphomicrobiales</taxon>
        <taxon>Devosiaceae</taxon>
        <taxon>Devosia</taxon>
    </lineage>
</organism>
<evidence type="ECO:0000256" key="6">
    <source>
        <dbReference type="SAM" id="SignalP"/>
    </source>
</evidence>
<evidence type="ECO:0000259" key="7">
    <source>
        <dbReference type="PROSITE" id="PS50893"/>
    </source>
</evidence>
<dbReference type="GO" id="GO:0003677">
    <property type="term" value="F:DNA binding"/>
    <property type="evidence" value="ECO:0007669"/>
    <property type="project" value="InterPro"/>
</dbReference>
<dbReference type="Pfam" id="PF16326">
    <property type="entry name" value="ABC_tran_CTD"/>
    <property type="match status" value="1"/>
</dbReference>
<dbReference type="InterPro" id="IPR032524">
    <property type="entry name" value="ABC_tran_C"/>
</dbReference>
<feature type="chain" id="PRO_5010322142" evidence="6">
    <location>
        <begin position="30"/>
        <end position="634"/>
    </location>
</feature>
<dbReference type="AlphaFoldDB" id="A0A1I1M293"/>
<accession>A0A1I1M293</accession>
<evidence type="ECO:0000313" key="8">
    <source>
        <dbReference type="EMBL" id="SFC79501.1"/>
    </source>
</evidence>